<organism evidence="2 3">
    <name type="scientific">Pristionchus entomophagus</name>
    <dbReference type="NCBI Taxonomy" id="358040"/>
    <lineage>
        <taxon>Eukaryota</taxon>
        <taxon>Metazoa</taxon>
        <taxon>Ecdysozoa</taxon>
        <taxon>Nematoda</taxon>
        <taxon>Chromadorea</taxon>
        <taxon>Rhabditida</taxon>
        <taxon>Rhabditina</taxon>
        <taxon>Diplogasteromorpha</taxon>
        <taxon>Diplogasteroidea</taxon>
        <taxon>Neodiplogasteridae</taxon>
        <taxon>Pristionchus</taxon>
    </lineage>
</organism>
<dbReference type="AlphaFoldDB" id="A0AAV5ULI8"/>
<keyword evidence="1" id="KW-0732">Signal</keyword>
<sequence length="123" mass="13811">MFRDWAFILFLKHCLIMVFADGCYPPKFSDKVCKTTPKKVCTQGPFNPNQHSNQLTCPGVKIYLPRNNGNSDSNPAWIAKDVPLVCESNGEWVASVTRPNSTPNVERRKSTANDPLYYSCAPN</sequence>
<evidence type="ECO:0000313" key="2">
    <source>
        <dbReference type="EMBL" id="GMT07075.1"/>
    </source>
</evidence>
<dbReference type="EMBL" id="BTSX01000006">
    <property type="protein sequence ID" value="GMT07075.1"/>
    <property type="molecule type" value="Genomic_DNA"/>
</dbReference>
<evidence type="ECO:0000256" key="1">
    <source>
        <dbReference type="SAM" id="SignalP"/>
    </source>
</evidence>
<evidence type="ECO:0008006" key="4">
    <source>
        <dbReference type="Google" id="ProtNLM"/>
    </source>
</evidence>
<protein>
    <recommendedName>
        <fullName evidence="4">Secreted protein</fullName>
    </recommendedName>
</protein>
<accession>A0AAV5ULI8</accession>
<name>A0AAV5ULI8_9BILA</name>
<proteinExistence type="predicted"/>
<feature type="signal peptide" evidence="1">
    <location>
        <begin position="1"/>
        <end position="20"/>
    </location>
</feature>
<comment type="caution">
    <text evidence="2">The sequence shown here is derived from an EMBL/GenBank/DDBJ whole genome shotgun (WGS) entry which is preliminary data.</text>
</comment>
<reference evidence="2" key="1">
    <citation type="submission" date="2023-10" db="EMBL/GenBank/DDBJ databases">
        <title>Genome assembly of Pristionchus species.</title>
        <authorList>
            <person name="Yoshida K."/>
            <person name="Sommer R.J."/>
        </authorList>
    </citation>
    <scope>NUCLEOTIDE SEQUENCE</scope>
    <source>
        <strain evidence="2">RS0144</strain>
    </source>
</reference>
<gene>
    <name evidence="2" type="ORF">PENTCL1PPCAC_29249</name>
</gene>
<dbReference type="Proteomes" id="UP001432027">
    <property type="component" value="Unassembled WGS sequence"/>
</dbReference>
<keyword evidence="3" id="KW-1185">Reference proteome</keyword>
<feature type="chain" id="PRO_5043450652" description="Secreted protein" evidence="1">
    <location>
        <begin position="21"/>
        <end position="123"/>
    </location>
</feature>
<evidence type="ECO:0000313" key="3">
    <source>
        <dbReference type="Proteomes" id="UP001432027"/>
    </source>
</evidence>